<dbReference type="Proteomes" id="UP000249577">
    <property type="component" value="Unassembled WGS sequence"/>
</dbReference>
<gene>
    <name evidence="2" type="ORF">DI565_17275</name>
</gene>
<dbReference type="InterPro" id="IPR046867">
    <property type="entry name" value="AldOxase/xan_DH_MoCoBD2"/>
</dbReference>
<reference evidence="2 3" key="1">
    <citation type="submission" date="2017-08" db="EMBL/GenBank/DDBJ databases">
        <title>Infants hospitalized years apart are colonized by the same room-sourced microbial strains.</title>
        <authorList>
            <person name="Brooks B."/>
            <person name="Olm M.R."/>
            <person name="Firek B.A."/>
            <person name="Baker R."/>
            <person name="Thomas B.C."/>
            <person name="Morowitz M.J."/>
            <person name="Banfield J.F."/>
        </authorList>
    </citation>
    <scope>NUCLEOTIDE SEQUENCE [LARGE SCALE GENOMIC DNA]</scope>
    <source>
        <strain evidence="2">S2_005_003_R2_43</strain>
    </source>
</reference>
<dbReference type="EMBL" id="QFPN01000010">
    <property type="protein sequence ID" value="PZQ11930.1"/>
    <property type="molecule type" value="Genomic_DNA"/>
</dbReference>
<dbReference type="Gene3D" id="3.90.1170.50">
    <property type="entry name" value="Aldehyde oxidase/xanthine dehydrogenase, a/b hammerhead"/>
    <property type="match status" value="1"/>
</dbReference>
<evidence type="ECO:0000259" key="1">
    <source>
        <dbReference type="SMART" id="SM01008"/>
    </source>
</evidence>
<dbReference type="InterPro" id="IPR006311">
    <property type="entry name" value="TAT_signal"/>
</dbReference>
<dbReference type="PANTHER" id="PTHR47495:SF2">
    <property type="entry name" value="ALDEHYDE DEHYDROGENASE"/>
    <property type="match status" value="1"/>
</dbReference>
<dbReference type="SMART" id="SM01008">
    <property type="entry name" value="Ald_Xan_dh_C"/>
    <property type="match status" value="1"/>
</dbReference>
<accession>A0A2W5MEV7</accession>
<dbReference type="PROSITE" id="PS51318">
    <property type="entry name" value="TAT"/>
    <property type="match status" value="1"/>
</dbReference>
<dbReference type="InterPro" id="IPR052516">
    <property type="entry name" value="N-heterocyclic_Hydroxylase"/>
</dbReference>
<dbReference type="InterPro" id="IPR008274">
    <property type="entry name" value="AldOxase/xan_DH_MoCoBD1"/>
</dbReference>
<dbReference type="SUPFAM" id="SSF56003">
    <property type="entry name" value="Molybdenum cofactor-binding domain"/>
    <property type="match status" value="2"/>
</dbReference>
<dbReference type="Gene3D" id="3.30.365.10">
    <property type="entry name" value="Aldehyde oxidase/xanthine dehydrogenase, molybdopterin binding domain"/>
    <property type="match status" value="4"/>
</dbReference>
<dbReference type="PANTHER" id="PTHR47495">
    <property type="entry name" value="ALDEHYDE DEHYDROGENASE"/>
    <property type="match status" value="1"/>
</dbReference>
<dbReference type="InterPro" id="IPR000674">
    <property type="entry name" value="Ald_Oxase/Xan_DH_a/b"/>
</dbReference>
<evidence type="ECO:0000313" key="3">
    <source>
        <dbReference type="Proteomes" id="UP000249577"/>
    </source>
</evidence>
<dbReference type="PIRSF" id="PIRSF036389">
    <property type="entry name" value="IOR_B"/>
    <property type="match status" value="1"/>
</dbReference>
<feature type="domain" description="Aldehyde oxidase/xanthine dehydrogenase a/b hammerhead" evidence="1">
    <location>
        <begin position="236"/>
        <end position="314"/>
    </location>
</feature>
<protein>
    <submittedName>
        <fullName evidence="2">Twin-arginine translocation pathway signal protein</fullName>
    </submittedName>
</protein>
<dbReference type="Pfam" id="PF02738">
    <property type="entry name" value="MoCoBD_1"/>
    <property type="match status" value="1"/>
</dbReference>
<evidence type="ECO:0000313" key="2">
    <source>
        <dbReference type="EMBL" id="PZQ11930.1"/>
    </source>
</evidence>
<organism evidence="2 3">
    <name type="scientific">Ancylobacter novellus</name>
    <name type="common">Thiobacillus novellus</name>
    <dbReference type="NCBI Taxonomy" id="921"/>
    <lineage>
        <taxon>Bacteria</taxon>
        <taxon>Pseudomonadati</taxon>
        <taxon>Pseudomonadota</taxon>
        <taxon>Alphaproteobacteria</taxon>
        <taxon>Hyphomicrobiales</taxon>
        <taxon>Xanthobacteraceae</taxon>
        <taxon>Ancylobacter</taxon>
    </lineage>
</organism>
<name>A0A2W5MEV7_ANCNO</name>
<proteinExistence type="predicted"/>
<dbReference type="AlphaFoldDB" id="A0A2W5MEV7"/>
<dbReference type="InterPro" id="IPR012368">
    <property type="entry name" value="OxRdtase_Mopterin-bd_su_IorB"/>
</dbReference>
<dbReference type="InterPro" id="IPR037165">
    <property type="entry name" value="AldOxase/xan_DH_Mopterin-bd_sf"/>
</dbReference>
<comment type="caution">
    <text evidence="2">The sequence shown here is derived from an EMBL/GenBank/DDBJ whole genome shotgun (WGS) entry which is preliminary data.</text>
</comment>
<dbReference type="Pfam" id="PF20256">
    <property type="entry name" value="MoCoBD_2"/>
    <property type="match status" value="2"/>
</dbReference>
<sequence>MTPPSGWRRDPVTILERIKGDSPVSTGASRRGFLAIAGGAGVGLMIGFKAGPAEAAAEAAKGGAPVQFNPFVKVAPDGAITVVVKHLDMGQGPTTGLATLIAEEMDADWSQMRTEFAPADASLYANLAFKAQGTGGSTAMANSWEQYRTAGATARAMLVKAAADKWQVAQGEIVVDKGVLTHPSGKKGSYGEFAEAASKLPAPVGAAQTTPFKDPGKFKLIGKEGLHRIDNDAKTDGTAIYTQDVKLPNMLVAVVAHPPRFGAKVKSFDDAEAKKVKGVEKVVQIPSGVAVLAKSTWAAISGRNALKVEWDLAGAEARGSEALLQEARDAVSKPGTATARKTGDVDKGFEGAAKVIEAEFTFPYLAHAPMEPLNCVVDLKKDSAHLIYGAQFQSIDQPTVAAITGLKPEQVKIETVWAGGSFGRRAVPTADYVAEAVTIAKAIGGSNPVKLVWTREDDTKGGFYRPFYAHRVKAAIGSDGMPIAWLHRIAGQSIFAGTALEAMAVKDGVDETSVEGASNLAYAVPNLQVELTTLKVGVPVLWWRSVGHTHTAHVVESMIDELAHAAGKDPVEYRLALLKDKPRHTAALKLAAEKANWGEKLGKGKGRGVAVHESFNSVVAQVVDITIKPDGGVKVDRVVAAVEVGTVINPDVVRAQVEGGVGFGLGAALRNAITLKDGVVQQGNFDAYKPLRISDMPHVEVHMVPSTEKPTGIGEPGVPPIAPALANAIFAATGKRVRDLPLGEQKFTSV</sequence>
<dbReference type="GO" id="GO:0016491">
    <property type="term" value="F:oxidoreductase activity"/>
    <property type="evidence" value="ECO:0007669"/>
    <property type="project" value="InterPro"/>
</dbReference>